<dbReference type="AlphaFoldDB" id="A8XR52"/>
<evidence type="ECO:0000313" key="3">
    <source>
        <dbReference type="Proteomes" id="UP000008549"/>
    </source>
</evidence>
<dbReference type="InterPro" id="IPR001810">
    <property type="entry name" value="F-box_dom"/>
</dbReference>
<dbReference type="EMBL" id="HE600955">
    <property type="protein sequence ID" value="CAP35125.2"/>
    <property type="molecule type" value="Genomic_DNA"/>
</dbReference>
<dbReference type="PANTHER" id="PTHR21503">
    <property type="entry name" value="F-BOX-CONTAINING HYPOTHETICAL PROTEIN C.ELEGANS"/>
    <property type="match status" value="1"/>
</dbReference>
<dbReference type="RefSeq" id="XP_002641083.2">
    <property type="nucleotide sequence ID" value="XM_002641037.2"/>
</dbReference>
<name>A8XR52_CAEBR</name>
<reference evidence="2 3" key="1">
    <citation type="journal article" date="2003" name="PLoS Biol.">
        <title>The genome sequence of Caenorhabditis briggsae: a platform for comparative genomics.</title>
        <authorList>
            <person name="Stein L.D."/>
            <person name="Bao Z."/>
            <person name="Blasiar D."/>
            <person name="Blumenthal T."/>
            <person name="Brent M.R."/>
            <person name="Chen N."/>
            <person name="Chinwalla A."/>
            <person name="Clarke L."/>
            <person name="Clee C."/>
            <person name="Coghlan A."/>
            <person name="Coulson A."/>
            <person name="D'Eustachio P."/>
            <person name="Fitch D.H."/>
            <person name="Fulton L.A."/>
            <person name="Fulton R.E."/>
            <person name="Griffiths-Jones S."/>
            <person name="Harris T.W."/>
            <person name="Hillier L.W."/>
            <person name="Kamath R."/>
            <person name="Kuwabara P.E."/>
            <person name="Mardis E.R."/>
            <person name="Marra M.A."/>
            <person name="Miner T.L."/>
            <person name="Minx P."/>
            <person name="Mullikin J.C."/>
            <person name="Plumb R.W."/>
            <person name="Rogers J."/>
            <person name="Schein J.E."/>
            <person name="Sohrmann M."/>
            <person name="Spieth J."/>
            <person name="Stajich J.E."/>
            <person name="Wei C."/>
            <person name="Willey D."/>
            <person name="Wilson R.K."/>
            <person name="Durbin R."/>
            <person name="Waterston R.H."/>
        </authorList>
    </citation>
    <scope>NUCLEOTIDE SEQUENCE [LARGE SCALE GENOMIC DNA]</scope>
    <source>
        <strain evidence="2 3">AF16</strain>
    </source>
</reference>
<dbReference type="PROSITE" id="PS50181">
    <property type="entry name" value="FBOX"/>
    <property type="match status" value="1"/>
</dbReference>
<dbReference type="PANTHER" id="PTHR21503:SF8">
    <property type="entry name" value="F-BOX ASSOCIATED DOMAIN-CONTAINING PROTEIN-RELATED"/>
    <property type="match status" value="1"/>
</dbReference>
<sequence length="111" mass="13234">MQLSKFPYLVQREIFDNMTNFNLFWLSFVSKNMKTLIKSSQIVRFKSIIRVMYQSAFVDKRIVSIPFKTQSIMGTGDNLRMEEIMGIYDHHEESENDYFQLNVSGKMIDFR</sequence>
<dbReference type="HOGENOM" id="CLU_155423_0_0_1"/>
<protein>
    <submittedName>
        <fullName evidence="2">Protein CBG17462</fullName>
    </submittedName>
</protein>
<evidence type="ECO:0000313" key="4">
    <source>
        <dbReference type="WormBase" id="CBG17462"/>
    </source>
</evidence>
<reference evidence="2 3" key="2">
    <citation type="journal article" date="2011" name="PLoS Genet.">
        <title>Caenorhabditis briggsae recombinant inbred line genotypes reveal inter-strain incompatibility and the evolution of recombination.</title>
        <authorList>
            <person name="Ross J.A."/>
            <person name="Koboldt D.C."/>
            <person name="Staisch J.E."/>
            <person name="Chamberlin H.M."/>
            <person name="Gupta B.P."/>
            <person name="Miller R.D."/>
            <person name="Baird S.E."/>
            <person name="Haag E.S."/>
        </authorList>
    </citation>
    <scope>NUCLEOTIDE SEQUENCE [LARGE SCALE GENOMIC DNA]</scope>
    <source>
        <strain evidence="2 3">AF16</strain>
    </source>
</reference>
<gene>
    <name evidence="2 4" type="ORF">CBG17462</name>
    <name evidence="2" type="ORF">CBG_17462</name>
</gene>
<feature type="domain" description="F-box" evidence="1">
    <location>
        <begin position="1"/>
        <end position="48"/>
    </location>
</feature>
<keyword evidence="3" id="KW-1185">Reference proteome</keyword>
<dbReference type="InParanoid" id="A8XR52"/>
<dbReference type="GeneID" id="8583076"/>
<dbReference type="CTD" id="8583076"/>
<evidence type="ECO:0000313" key="2">
    <source>
        <dbReference type="EMBL" id="CAP35125.2"/>
    </source>
</evidence>
<dbReference type="KEGG" id="cbr:CBG_17462"/>
<organism evidence="2 3">
    <name type="scientific">Caenorhabditis briggsae</name>
    <dbReference type="NCBI Taxonomy" id="6238"/>
    <lineage>
        <taxon>Eukaryota</taxon>
        <taxon>Metazoa</taxon>
        <taxon>Ecdysozoa</taxon>
        <taxon>Nematoda</taxon>
        <taxon>Chromadorea</taxon>
        <taxon>Rhabditida</taxon>
        <taxon>Rhabditina</taxon>
        <taxon>Rhabditomorpha</taxon>
        <taxon>Rhabditoidea</taxon>
        <taxon>Rhabditidae</taxon>
        <taxon>Peloderinae</taxon>
        <taxon>Caenorhabditis</taxon>
    </lineage>
</organism>
<dbReference type="Proteomes" id="UP000008549">
    <property type="component" value="Unassembled WGS sequence"/>
</dbReference>
<dbReference type="Pfam" id="PF00646">
    <property type="entry name" value="F-box"/>
    <property type="match status" value="1"/>
</dbReference>
<dbReference type="WormBase" id="CBG17462">
    <property type="protein sequence ID" value="CBP10550"/>
    <property type="gene ID" value="WBGene00037073"/>
</dbReference>
<accession>A8XR52</accession>
<evidence type="ECO:0000259" key="1">
    <source>
        <dbReference type="PROSITE" id="PS50181"/>
    </source>
</evidence>
<proteinExistence type="predicted"/>